<dbReference type="AlphaFoldDB" id="U2ZYT9"/>
<comment type="caution">
    <text evidence="3">The sequence shown here is derived from an EMBL/GenBank/DDBJ whole genome shotgun (WGS) entry which is preliminary data.</text>
</comment>
<sequence length="796" mass="84846">MRRIIPSRPLGIALPTLSGLCAFAFCHPAQAASHFDEIPAALGSAEAGQAIHAVALQLEIVINGVPSGVIIPVWANNGQFSIAAGDLRALALPVEGDPNALIALAQLPGVSVTYDAPNQRLNLQVPSAWLQNQTITIDRGRRRVTAQSSTGALFNYELYAADGPRSAPMVSLWNELRLFGPMGMVSSTGVLRHNGSDTHYMRYDTRWTYSDQDSMVTYEAGDIATRSLPWTSAIRLGGFQISRDFSVRPDVVTYPVPAFAGEAALPSAVELFIDNHQAFGGKVQPGPFTMTPLPQMNGAGQASVVVTDALGRQVTTTVPFYVSSTLLRAGLTDYAASVGIVRQSYGLRSFDYGQLAASGSFRHGLTDAITLEGHLEATKSLVVGGAGTVFRLGVLGIINAAFSYSRHGGRDDRGSGSQIVIGYQYQRRNFTFAANHTRQSAGFTDLAMIDRLDRNENFERRRSEMTSVSASLALGKFGSLGAGYIDARWRGEKRIRLVNASWSLPIGRSINLFASGTYEVGSDNWAGSLNLLIPLGGSRGTVSSNIVRDDDGQISSRIDYTRSVPTHGGLGWSASLARLGDGDIYADGDLTWRTADIELRGGAYGSGGDITRWLGASGSLVWMDGDMFTANRISDAFALVSTGGTKGVPVYYENQMVGRSNADGHVLVPWASAYYPAKYAVDPLALSDDMTADVVSRNIAIRRGSGYVVDFPIRRMVAARMIATAADGTPLPVGSAVRVNDSSSTYVGWDGVVFAEDLAASNEMAVTLRDGSVCRASFAIDINAGGIADLGTVPCR</sequence>
<dbReference type="Pfam" id="PF00577">
    <property type="entry name" value="Usher"/>
    <property type="match status" value="1"/>
</dbReference>
<feature type="domain" description="PapC-like C-terminal" evidence="2">
    <location>
        <begin position="723"/>
        <end position="780"/>
    </location>
</feature>
<protein>
    <recommendedName>
        <fullName evidence="2">PapC-like C-terminal domain-containing protein</fullName>
    </recommendedName>
</protein>
<accession>U2ZYT9</accession>
<dbReference type="Gene3D" id="2.60.40.3110">
    <property type="match status" value="1"/>
</dbReference>
<dbReference type="Gene3D" id="2.60.40.2610">
    <property type="entry name" value="Outer membrane usher protein FimD, plug domain"/>
    <property type="match status" value="1"/>
</dbReference>
<dbReference type="eggNOG" id="COG3188">
    <property type="taxonomic scope" value="Bacteria"/>
</dbReference>
<dbReference type="KEGG" id="ntd:EGO55_14835"/>
<dbReference type="Gene3D" id="2.60.40.2070">
    <property type="match status" value="1"/>
</dbReference>
<evidence type="ECO:0000259" key="2">
    <source>
        <dbReference type="Pfam" id="PF13953"/>
    </source>
</evidence>
<name>U2ZYT9_9SPHN</name>
<keyword evidence="1" id="KW-0732">Signal</keyword>
<dbReference type="PANTHER" id="PTHR30451:SF5">
    <property type="entry name" value="SLR0019 PROTEIN"/>
    <property type="match status" value="1"/>
</dbReference>
<dbReference type="InterPro" id="IPR025949">
    <property type="entry name" value="PapC-like_C"/>
</dbReference>
<reference evidence="3 4" key="1">
    <citation type="submission" date="2013-09" db="EMBL/GenBank/DDBJ databases">
        <title>Whole genome shotgun sequence of Novosphingobium tardaugens NBRC 16725.</title>
        <authorList>
            <person name="Isaki S."/>
            <person name="Hosoyama A."/>
            <person name="Tsuchikane K."/>
            <person name="Katsumata H."/>
            <person name="Ando Y."/>
            <person name="Yamazaki S."/>
            <person name="Fujita N."/>
        </authorList>
    </citation>
    <scope>NUCLEOTIDE SEQUENCE [LARGE SCALE GENOMIC DNA]</scope>
    <source>
        <strain evidence="3 4">NBRC 16725</strain>
    </source>
</reference>
<dbReference type="OrthoDB" id="8587at2"/>
<proteinExistence type="predicted"/>
<evidence type="ECO:0000313" key="4">
    <source>
        <dbReference type="Proteomes" id="UP000016568"/>
    </source>
</evidence>
<dbReference type="Proteomes" id="UP000016568">
    <property type="component" value="Unassembled WGS sequence"/>
</dbReference>
<evidence type="ECO:0000313" key="3">
    <source>
        <dbReference type="EMBL" id="GAD47688.1"/>
    </source>
</evidence>
<evidence type="ECO:0000256" key="1">
    <source>
        <dbReference type="SAM" id="SignalP"/>
    </source>
</evidence>
<dbReference type="GO" id="GO:0015473">
    <property type="term" value="F:fimbrial usher porin activity"/>
    <property type="evidence" value="ECO:0007669"/>
    <property type="project" value="InterPro"/>
</dbReference>
<feature type="chain" id="PRO_5030177853" description="PapC-like C-terminal domain-containing protein" evidence="1">
    <location>
        <begin position="32"/>
        <end position="796"/>
    </location>
</feature>
<feature type="signal peptide" evidence="1">
    <location>
        <begin position="1"/>
        <end position="31"/>
    </location>
</feature>
<dbReference type="Pfam" id="PF13953">
    <property type="entry name" value="PapC_C"/>
    <property type="match status" value="1"/>
</dbReference>
<dbReference type="InterPro" id="IPR043142">
    <property type="entry name" value="PapC-like_C_sf"/>
</dbReference>
<dbReference type="GO" id="GO:0009297">
    <property type="term" value="P:pilus assembly"/>
    <property type="evidence" value="ECO:0007669"/>
    <property type="project" value="InterPro"/>
</dbReference>
<dbReference type="InterPro" id="IPR000015">
    <property type="entry name" value="Fimb_usher"/>
</dbReference>
<dbReference type="InterPro" id="IPR042186">
    <property type="entry name" value="FimD_plug_dom"/>
</dbReference>
<dbReference type="EMBL" id="BASZ01000001">
    <property type="protein sequence ID" value="GAD47688.1"/>
    <property type="molecule type" value="Genomic_DNA"/>
</dbReference>
<keyword evidence="4" id="KW-1185">Reference proteome</keyword>
<dbReference type="RefSeq" id="WP_021688595.1">
    <property type="nucleotide sequence ID" value="NZ_BASZ01000001.1"/>
</dbReference>
<dbReference type="GO" id="GO:0009279">
    <property type="term" value="C:cell outer membrane"/>
    <property type="evidence" value="ECO:0007669"/>
    <property type="project" value="TreeGrafter"/>
</dbReference>
<organism evidence="3 4">
    <name type="scientific">Caenibius tardaugens NBRC 16725</name>
    <dbReference type="NCBI Taxonomy" id="1219035"/>
    <lineage>
        <taxon>Bacteria</taxon>
        <taxon>Pseudomonadati</taxon>
        <taxon>Pseudomonadota</taxon>
        <taxon>Alphaproteobacteria</taxon>
        <taxon>Sphingomonadales</taxon>
        <taxon>Erythrobacteraceae</taxon>
        <taxon>Caenibius</taxon>
    </lineage>
</organism>
<dbReference type="PANTHER" id="PTHR30451">
    <property type="entry name" value="OUTER MEMBRANE USHER PROTEIN"/>
    <property type="match status" value="1"/>
</dbReference>
<gene>
    <name evidence="3" type="ORF">NT2_01_04600</name>
</gene>